<protein>
    <submittedName>
        <fullName evidence="3">Uncharacterized protein</fullName>
    </submittedName>
</protein>
<comment type="caution">
    <text evidence="3">The sequence shown here is derived from an EMBL/GenBank/DDBJ whole genome shotgun (WGS) entry which is preliminary data.</text>
</comment>
<accession>A8NHQ9</accession>
<dbReference type="OMA" id="ARHETWA"/>
<dbReference type="SMR" id="A8NHQ9"/>
<keyword evidence="4" id="KW-1185">Reference proteome</keyword>
<dbReference type="VEuPathDB" id="FungiDB:CC1G_01483"/>
<dbReference type="Proteomes" id="UP000001861">
    <property type="component" value="Unassembled WGS sequence"/>
</dbReference>
<keyword evidence="2" id="KW-0732">Signal</keyword>
<dbReference type="InParanoid" id="A8NHQ9"/>
<sequence length="447" mass="47758">MKFDALTALVLFLPYVLASPVGTPGGSHSHGPDPTFASHSGGSGVMSYAASPSSSDNGVPSSSGVNVAGSSAGSSPDGDTPVAAGSPSGNDDSDDDGQASSASTSPVQDDGGSGAWSASPPDVDDLRVLNYALTYEYLTTAFYENSLSRWSSQDFKAYGLDDSVYGRYQEIYEHRQEYVKFLESAITAAGLRYLDPCTYNFNYTTSVGDFVDHSEFFELTSTSMYEGALGMVSNKDYSSALGSILGVQARHSAWIQATVKGKNPWNTAFEAPLRVNQIWTTGDPFYVTCPPIGPGLPSLPAGLDQYPLFQIDTPQSIIPGDRVRIDMSEVVAINPDSIPNASSDKKLYVVYAIASKNYVEPLCAEDDEDADGYGYWVDVPSELASVGSVYVSIVQATPTEAREPGFQPNNDNSVAGPRVWMFDYDSQGRSDEGYELFKGSRTTPFAG</sequence>
<dbReference type="RefSeq" id="XP_001833806.1">
    <property type="nucleotide sequence ID" value="XM_001833754.1"/>
</dbReference>
<dbReference type="OrthoDB" id="1001765at2759"/>
<dbReference type="EMBL" id="AACS02000010">
    <property type="protein sequence ID" value="EAU87836.1"/>
    <property type="molecule type" value="Genomic_DNA"/>
</dbReference>
<feature type="signal peptide" evidence="2">
    <location>
        <begin position="1"/>
        <end position="18"/>
    </location>
</feature>
<reference evidence="3 4" key="1">
    <citation type="journal article" date="2010" name="Proc. Natl. Acad. Sci. U.S.A.">
        <title>Insights into evolution of multicellular fungi from the assembled chromosomes of the mushroom Coprinopsis cinerea (Coprinus cinereus).</title>
        <authorList>
            <person name="Stajich J.E."/>
            <person name="Wilke S.K."/>
            <person name="Ahren D."/>
            <person name="Au C.H."/>
            <person name="Birren B.W."/>
            <person name="Borodovsky M."/>
            <person name="Burns C."/>
            <person name="Canback B."/>
            <person name="Casselton L.A."/>
            <person name="Cheng C.K."/>
            <person name="Deng J."/>
            <person name="Dietrich F.S."/>
            <person name="Fargo D.C."/>
            <person name="Farman M.L."/>
            <person name="Gathman A.C."/>
            <person name="Goldberg J."/>
            <person name="Guigo R."/>
            <person name="Hoegger P.J."/>
            <person name="Hooker J.B."/>
            <person name="Huggins A."/>
            <person name="James T.Y."/>
            <person name="Kamada T."/>
            <person name="Kilaru S."/>
            <person name="Kodira C."/>
            <person name="Kues U."/>
            <person name="Kupfer D."/>
            <person name="Kwan H.S."/>
            <person name="Lomsadze A."/>
            <person name="Li W."/>
            <person name="Lilly W.W."/>
            <person name="Ma L.J."/>
            <person name="Mackey A.J."/>
            <person name="Manning G."/>
            <person name="Martin F."/>
            <person name="Muraguchi H."/>
            <person name="Natvig D.O."/>
            <person name="Palmerini H."/>
            <person name="Ramesh M.A."/>
            <person name="Rehmeyer C.J."/>
            <person name="Roe B.A."/>
            <person name="Shenoy N."/>
            <person name="Stanke M."/>
            <person name="Ter-Hovhannisyan V."/>
            <person name="Tunlid A."/>
            <person name="Velagapudi R."/>
            <person name="Vision T.J."/>
            <person name="Zeng Q."/>
            <person name="Zolan M.E."/>
            <person name="Pukkila P.J."/>
        </authorList>
    </citation>
    <scope>NUCLEOTIDE SEQUENCE [LARGE SCALE GENOMIC DNA]</scope>
    <source>
        <strain evidence="4">Okayama-7 / 130 / ATCC MYA-4618 / FGSC 9003</strain>
    </source>
</reference>
<evidence type="ECO:0000313" key="3">
    <source>
        <dbReference type="EMBL" id="EAU87836.1"/>
    </source>
</evidence>
<dbReference type="Pfam" id="PF13668">
    <property type="entry name" value="Ferritin_2"/>
    <property type="match status" value="1"/>
</dbReference>
<name>A8NHQ9_COPC7</name>
<evidence type="ECO:0000313" key="4">
    <source>
        <dbReference type="Proteomes" id="UP000001861"/>
    </source>
</evidence>
<proteinExistence type="predicted"/>
<organism evidence="3 4">
    <name type="scientific">Coprinopsis cinerea (strain Okayama-7 / 130 / ATCC MYA-4618 / FGSC 9003)</name>
    <name type="common">Inky cap fungus</name>
    <name type="synonym">Hormographiella aspergillata</name>
    <dbReference type="NCBI Taxonomy" id="240176"/>
    <lineage>
        <taxon>Eukaryota</taxon>
        <taxon>Fungi</taxon>
        <taxon>Dikarya</taxon>
        <taxon>Basidiomycota</taxon>
        <taxon>Agaricomycotina</taxon>
        <taxon>Agaricomycetes</taxon>
        <taxon>Agaricomycetidae</taxon>
        <taxon>Agaricales</taxon>
        <taxon>Agaricineae</taxon>
        <taxon>Psathyrellaceae</taxon>
        <taxon>Coprinopsis</taxon>
    </lineage>
</organism>
<gene>
    <name evidence="3" type="ORF">CC1G_01483</name>
</gene>
<evidence type="ECO:0000256" key="1">
    <source>
        <dbReference type="SAM" id="MobiDB-lite"/>
    </source>
</evidence>
<dbReference type="KEGG" id="cci:CC1G_01483"/>
<dbReference type="SUPFAM" id="SSF47240">
    <property type="entry name" value="Ferritin-like"/>
    <property type="match status" value="1"/>
</dbReference>
<dbReference type="GeneID" id="6010306"/>
<dbReference type="InterPro" id="IPR009078">
    <property type="entry name" value="Ferritin-like_SF"/>
</dbReference>
<dbReference type="STRING" id="240176.A8NHQ9"/>
<dbReference type="eggNOG" id="ENOG502RXKA">
    <property type="taxonomic scope" value="Eukaryota"/>
</dbReference>
<dbReference type="AlphaFoldDB" id="A8NHQ9"/>
<feature type="chain" id="PRO_5002727291" evidence="2">
    <location>
        <begin position="19"/>
        <end position="447"/>
    </location>
</feature>
<feature type="compositionally biased region" description="Low complexity" evidence="1">
    <location>
        <begin position="50"/>
        <end position="75"/>
    </location>
</feature>
<evidence type="ECO:0000256" key="2">
    <source>
        <dbReference type="SAM" id="SignalP"/>
    </source>
</evidence>
<feature type="region of interest" description="Disordered" evidence="1">
    <location>
        <begin position="46"/>
        <end position="119"/>
    </location>
</feature>